<feature type="chain" id="PRO_5011730051" evidence="1">
    <location>
        <begin position="30"/>
        <end position="271"/>
    </location>
</feature>
<name>A0A1G8MDH2_9BURK</name>
<evidence type="ECO:0000256" key="1">
    <source>
        <dbReference type="SAM" id="SignalP"/>
    </source>
</evidence>
<dbReference type="OrthoDB" id="8685246at2"/>
<dbReference type="Proteomes" id="UP000199706">
    <property type="component" value="Unassembled WGS sequence"/>
</dbReference>
<dbReference type="AlphaFoldDB" id="A0A1G8MDH2"/>
<reference evidence="2 3" key="1">
    <citation type="submission" date="2016-10" db="EMBL/GenBank/DDBJ databases">
        <authorList>
            <person name="de Groot N.N."/>
        </authorList>
    </citation>
    <scope>NUCLEOTIDE SEQUENCE [LARGE SCALE GENOMIC DNA]</scope>
    <source>
        <strain evidence="2 3">LMG 2247</strain>
    </source>
</reference>
<sequence length="271" mass="29136">MKKTIRTKRFVQGVLVLACVLYGSDGIAAAVQLDAATVSKNEGAVAQIPQLSQSGNRLSGDESMWGVLGKPAEPILNLINASPLMVSELSDYRDAVNAHTALPFGDLKEDWSGAKMLVLPDGIKQIVISSDVVAASPGELVGDLSHGLSYFRNYDNDRRLYDALVGKLPPDDPKYRMMIGFVGVGMTARAEVNNYIIQQQILARTATETGGAVTIKLANDKNSKGLLQSTLDNVYAPDRAQGVPPEQDTAKLEKAAFVITRSIPIPRRSAQ</sequence>
<gene>
    <name evidence="2" type="ORF">SAMN05216466_12938</name>
</gene>
<feature type="signal peptide" evidence="1">
    <location>
        <begin position="1"/>
        <end position="29"/>
    </location>
</feature>
<dbReference type="EMBL" id="FNCJ01000029">
    <property type="protein sequence ID" value="SDI65951.1"/>
    <property type="molecule type" value="Genomic_DNA"/>
</dbReference>
<evidence type="ECO:0000313" key="2">
    <source>
        <dbReference type="EMBL" id="SDI65951.1"/>
    </source>
</evidence>
<dbReference type="RefSeq" id="WP_090695024.1">
    <property type="nucleotide sequence ID" value="NZ_CADERL010000015.1"/>
</dbReference>
<proteinExistence type="predicted"/>
<protein>
    <submittedName>
        <fullName evidence="2">Uncharacterized protein</fullName>
    </submittedName>
</protein>
<organism evidence="2 3">
    <name type="scientific">Paraburkholderia phenazinium</name>
    <dbReference type="NCBI Taxonomy" id="60549"/>
    <lineage>
        <taxon>Bacteria</taxon>
        <taxon>Pseudomonadati</taxon>
        <taxon>Pseudomonadota</taxon>
        <taxon>Betaproteobacteria</taxon>
        <taxon>Burkholderiales</taxon>
        <taxon>Burkholderiaceae</taxon>
        <taxon>Paraburkholderia</taxon>
    </lineage>
</organism>
<keyword evidence="1" id="KW-0732">Signal</keyword>
<accession>A0A1G8MDH2</accession>
<evidence type="ECO:0000313" key="3">
    <source>
        <dbReference type="Proteomes" id="UP000199706"/>
    </source>
</evidence>